<evidence type="ECO:0000313" key="4">
    <source>
        <dbReference type="Proteomes" id="UP001589609"/>
    </source>
</evidence>
<evidence type="ECO:0000313" key="3">
    <source>
        <dbReference type="EMBL" id="MFB9761979.1"/>
    </source>
</evidence>
<dbReference type="Proteomes" id="UP001589609">
    <property type="component" value="Unassembled WGS sequence"/>
</dbReference>
<name>A0ABV5WMZ4_9BACI</name>
<protein>
    <submittedName>
        <fullName evidence="3">DUF3951 domain-containing protein</fullName>
    </submittedName>
</protein>
<reference evidence="3 4" key="1">
    <citation type="submission" date="2024-09" db="EMBL/GenBank/DDBJ databases">
        <authorList>
            <person name="Sun Q."/>
            <person name="Mori K."/>
        </authorList>
    </citation>
    <scope>NUCLEOTIDE SEQUENCE [LARGE SCALE GENOMIC DNA]</scope>
    <source>
        <strain evidence="3 4">JCM 11201</strain>
    </source>
</reference>
<keyword evidence="2" id="KW-1133">Transmembrane helix</keyword>
<comment type="caution">
    <text evidence="3">The sequence shown here is derived from an EMBL/GenBank/DDBJ whole genome shotgun (WGS) entry which is preliminary data.</text>
</comment>
<evidence type="ECO:0000256" key="1">
    <source>
        <dbReference type="SAM" id="MobiDB-lite"/>
    </source>
</evidence>
<accession>A0ABV5WMZ4</accession>
<dbReference type="Pfam" id="PF13131">
    <property type="entry name" value="DUF3951"/>
    <property type="match status" value="1"/>
</dbReference>
<feature type="region of interest" description="Disordered" evidence="1">
    <location>
        <begin position="55"/>
        <end position="79"/>
    </location>
</feature>
<organism evidence="3 4">
    <name type="scientific">Ectobacillus funiculus</name>
    <dbReference type="NCBI Taxonomy" id="137993"/>
    <lineage>
        <taxon>Bacteria</taxon>
        <taxon>Bacillati</taxon>
        <taxon>Bacillota</taxon>
        <taxon>Bacilli</taxon>
        <taxon>Bacillales</taxon>
        <taxon>Bacillaceae</taxon>
        <taxon>Ectobacillus</taxon>
    </lineage>
</organism>
<keyword evidence="2" id="KW-0812">Transmembrane</keyword>
<keyword evidence="4" id="KW-1185">Reference proteome</keyword>
<gene>
    <name evidence="3" type="ORF">ACFFMS_27515</name>
</gene>
<dbReference type="EMBL" id="JBHMAF010000196">
    <property type="protein sequence ID" value="MFB9761979.1"/>
    <property type="molecule type" value="Genomic_DNA"/>
</dbReference>
<sequence>MNLLDMAAIGLPMAIVILTLIGFYKLFIKKKNITAFYTPFDEITGQTPIAFHEEQHVVEEDEGEADGKDKYNKGRKRHP</sequence>
<dbReference type="RefSeq" id="WP_379952027.1">
    <property type="nucleotide sequence ID" value="NZ_JAPCYI010000001.1"/>
</dbReference>
<evidence type="ECO:0000256" key="2">
    <source>
        <dbReference type="SAM" id="Phobius"/>
    </source>
</evidence>
<proteinExistence type="predicted"/>
<keyword evidence="2" id="KW-0472">Membrane</keyword>
<dbReference type="InterPro" id="IPR025028">
    <property type="entry name" value="DUF3951"/>
</dbReference>
<feature type="transmembrane region" description="Helical" evidence="2">
    <location>
        <begin position="6"/>
        <end position="27"/>
    </location>
</feature>